<dbReference type="InterPro" id="IPR001789">
    <property type="entry name" value="Sig_transdc_resp-reg_receiver"/>
</dbReference>
<feature type="domain" description="Response regulatory" evidence="11">
    <location>
        <begin position="7"/>
        <end position="123"/>
    </location>
</feature>
<evidence type="ECO:0000256" key="2">
    <source>
        <dbReference type="ARBA" id="ARBA00022490"/>
    </source>
</evidence>
<keyword evidence="7 9" id="KW-0010">Activator</keyword>
<dbReference type="SUPFAM" id="SSF52172">
    <property type="entry name" value="CheY-like"/>
    <property type="match status" value="1"/>
</dbReference>
<dbReference type="InterPro" id="IPR048714">
    <property type="entry name" value="DpiA-like_HTH"/>
</dbReference>
<evidence type="ECO:0000313" key="13">
    <source>
        <dbReference type="Proteomes" id="UP001597169"/>
    </source>
</evidence>
<evidence type="ECO:0000256" key="10">
    <source>
        <dbReference type="PROSITE-ProRule" id="PRU00169"/>
    </source>
</evidence>
<feature type="modified residue" description="4-aspartylphosphate" evidence="10">
    <location>
        <position position="58"/>
    </location>
</feature>
<sequence length="237" mass="26819">MNQSPIEVMIVEDDPTAAKIYEQITHKQERFKVVATAATGSQALDLLEVYTPNLILLDVHLPDMNGMDLLRNVRQKNEKIDVILITAANDTETVSQAIHGGAFSYFIKPIMIDKFLIILSRYAEAFEQLTRKKTMEQEEVDRLFRAVGQGERFALKSQAEPTQLPKGIDRFTLKTMRETIKSIGKPVGADEVAELAGTSHSTARRYLEYMVSINELNVETVYGTVGRPERKYSWHLS</sequence>
<evidence type="ECO:0000256" key="6">
    <source>
        <dbReference type="ARBA" id="ARBA00023125"/>
    </source>
</evidence>
<evidence type="ECO:0000313" key="12">
    <source>
        <dbReference type="EMBL" id="MFD1129800.1"/>
    </source>
</evidence>
<evidence type="ECO:0000256" key="4">
    <source>
        <dbReference type="ARBA" id="ARBA00023012"/>
    </source>
</evidence>
<protein>
    <recommendedName>
        <fullName evidence="9">Transcriptional regulatory protein</fullName>
    </recommendedName>
</protein>
<keyword evidence="5 9" id="KW-0805">Transcription regulation</keyword>
<evidence type="ECO:0000256" key="5">
    <source>
        <dbReference type="ARBA" id="ARBA00023015"/>
    </source>
</evidence>
<organism evidence="12 13">
    <name type="scientific">Paenibacillus provencensis</name>
    <dbReference type="NCBI Taxonomy" id="441151"/>
    <lineage>
        <taxon>Bacteria</taxon>
        <taxon>Bacillati</taxon>
        <taxon>Bacillota</taxon>
        <taxon>Bacilli</taxon>
        <taxon>Bacillales</taxon>
        <taxon>Paenibacillaceae</taxon>
        <taxon>Paenibacillus</taxon>
    </lineage>
</organism>
<gene>
    <name evidence="12" type="ORF">ACFQ3J_16655</name>
</gene>
<reference evidence="13" key="1">
    <citation type="journal article" date="2019" name="Int. J. Syst. Evol. Microbiol.">
        <title>The Global Catalogue of Microorganisms (GCM) 10K type strain sequencing project: providing services to taxonomists for standard genome sequencing and annotation.</title>
        <authorList>
            <consortium name="The Broad Institute Genomics Platform"/>
            <consortium name="The Broad Institute Genome Sequencing Center for Infectious Disease"/>
            <person name="Wu L."/>
            <person name="Ma J."/>
        </authorList>
    </citation>
    <scope>NUCLEOTIDE SEQUENCE [LARGE SCALE GENOMIC DNA]</scope>
    <source>
        <strain evidence="13">CCUG 53519</strain>
    </source>
</reference>
<comment type="subcellular location">
    <subcellularLocation>
        <location evidence="1 9">Cytoplasm</location>
    </subcellularLocation>
</comment>
<dbReference type="InterPro" id="IPR011006">
    <property type="entry name" value="CheY-like_superfamily"/>
</dbReference>
<proteinExistence type="predicted"/>
<evidence type="ECO:0000256" key="7">
    <source>
        <dbReference type="ARBA" id="ARBA00023159"/>
    </source>
</evidence>
<dbReference type="Gene3D" id="3.40.50.2300">
    <property type="match status" value="1"/>
</dbReference>
<keyword evidence="8 9" id="KW-0804">Transcription</keyword>
<evidence type="ECO:0000259" key="11">
    <source>
        <dbReference type="PROSITE" id="PS50110"/>
    </source>
</evidence>
<dbReference type="RefSeq" id="WP_251583088.1">
    <property type="nucleotide sequence ID" value="NZ_JBHTKX010000002.1"/>
</dbReference>
<keyword evidence="4 9" id="KW-0902">Two-component regulatory system</keyword>
<keyword evidence="3 10" id="KW-0597">Phosphoprotein</keyword>
<evidence type="ECO:0000256" key="1">
    <source>
        <dbReference type="ARBA" id="ARBA00004496"/>
    </source>
</evidence>
<evidence type="ECO:0000256" key="9">
    <source>
        <dbReference type="PIRNR" id="PIRNR006171"/>
    </source>
</evidence>
<keyword evidence="13" id="KW-1185">Reference proteome</keyword>
<keyword evidence="2 9" id="KW-0963">Cytoplasm</keyword>
<dbReference type="InterPro" id="IPR051271">
    <property type="entry name" value="2C-system_Tx_regulators"/>
</dbReference>
<dbReference type="PIRSF" id="PIRSF006171">
    <property type="entry name" value="RR_citrat_malat"/>
    <property type="match status" value="1"/>
</dbReference>
<evidence type="ECO:0000256" key="8">
    <source>
        <dbReference type="ARBA" id="ARBA00023163"/>
    </source>
</evidence>
<dbReference type="EMBL" id="JBHTKX010000002">
    <property type="protein sequence ID" value="MFD1129800.1"/>
    <property type="molecule type" value="Genomic_DNA"/>
</dbReference>
<dbReference type="PANTHER" id="PTHR45526:SF1">
    <property type="entry name" value="TRANSCRIPTIONAL REGULATORY PROTEIN DCUR-RELATED"/>
    <property type="match status" value="1"/>
</dbReference>
<keyword evidence="6 9" id="KW-0238">DNA-binding</keyword>
<comment type="caution">
    <text evidence="12">The sequence shown here is derived from an EMBL/GenBank/DDBJ whole genome shotgun (WGS) entry which is preliminary data.</text>
</comment>
<dbReference type="PROSITE" id="PS50110">
    <property type="entry name" value="RESPONSE_REGULATORY"/>
    <property type="match status" value="1"/>
</dbReference>
<dbReference type="Pfam" id="PF20714">
    <property type="entry name" value="HTH_64"/>
    <property type="match status" value="1"/>
</dbReference>
<accession>A0ABW3PXT1</accession>
<evidence type="ECO:0000256" key="3">
    <source>
        <dbReference type="ARBA" id="ARBA00022553"/>
    </source>
</evidence>
<dbReference type="SMART" id="SM00448">
    <property type="entry name" value="REC"/>
    <property type="match status" value="1"/>
</dbReference>
<dbReference type="Proteomes" id="UP001597169">
    <property type="component" value="Unassembled WGS sequence"/>
</dbReference>
<dbReference type="InterPro" id="IPR024187">
    <property type="entry name" value="Sig_transdc_resp-reg_cit/mal"/>
</dbReference>
<dbReference type="Pfam" id="PF00072">
    <property type="entry name" value="Response_reg"/>
    <property type="match status" value="1"/>
</dbReference>
<name>A0ABW3PXT1_9BACL</name>
<dbReference type="PANTHER" id="PTHR45526">
    <property type="entry name" value="TRANSCRIPTIONAL REGULATORY PROTEIN DPIA"/>
    <property type="match status" value="1"/>
</dbReference>